<dbReference type="SUPFAM" id="SSF48403">
    <property type="entry name" value="Ankyrin repeat"/>
    <property type="match status" value="1"/>
</dbReference>
<evidence type="ECO:0000256" key="3">
    <source>
        <dbReference type="PROSITE-ProRule" id="PRU00023"/>
    </source>
</evidence>
<dbReference type="PANTHER" id="PTHR24174:SF16">
    <property type="entry name" value="CASKIN-2"/>
    <property type="match status" value="1"/>
</dbReference>
<keyword evidence="1" id="KW-0677">Repeat</keyword>
<dbReference type="PROSITE" id="PS50297">
    <property type="entry name" value="ANK_REP_REGION"/>
    <property type="match status" value="1"/>
</dbReference>
<dbReference type="Proteomes" id="UP001498421">
    <property type="component" value="Unassembled WGS sequence"/>
</dbReference>
<feature type="repeat" description="ANK" evidence="3">
    <location>
        <begin position="166"/>
        <end position="187"/>
    </location>
</feature>
<dbReference type="InterPro" id="IPR002110">
    <property type="entry name" value="Ankyrin_rpt"/>
</dbReference>
<dbReference type="InterPro" id="IPR036770">
    <property type="entry name" value="Ankyrin_rpt-contain_sf"/>
</dbReference>
<dbReference type="EMBL" id="JAZAVK010000088">
    <property type="protein sequence ID" value="KAK7424841.1"/>
    <property type="molecule type" value="Genomic_DNA"/>
</dbReference>
<dbReference type="Pfam" id="PF12796">
    <property type="entry name" value="Ank_2"/>
    <property type="match status" value="1"/>
</dbReference>
<reference evidence="4 5" key="1">
    <citation type="journal article" date="2025" name="Microbiol. Resour. Announc.">
        <title>Draft genome sequences for Neonectria magnoliae and Neonectria punicea, canker pathogens of Liriodendron tulipifera and Acer saccharum in West Virginia.</title>
        <authorList>
            <person name="Petronek H.M."/>
            <person name="Kasson M.T."/>
            <person name="Metheny A.M."/>
            <person name="Stauder C.M."/>
            <person name="Lovett B."/>
            <person name="Lynch S.C."/>
            <person name="Garnas J.R."/>
            <person name="Kasson L.R."/>
            <person name="Stajich J.E."/>
        </authorList>
    </citation>
    <scope>NUCLEOTIDE SEQUENCE [LARGE SCALE GENOMIC DNA]</scope>
    <source>
        <strain evidence="4 5">NRRL 64651</strain>
    </source>
</reference>
<name>A0ABR1HUX3_9HYPO</name>
<evidence type="ECO:0000313" key="5">
    <source>
        <dbReference type="Proteomes" id="UP001498421"/>
    </source>
</evidence>
<organism evidence="4 5">
    <name type="scientific">Neonectria magnoliae</name>
    <dbReference type="NCBI Taxonomy" id="2732573"/>
    <lineage>
        <taxon>Eukaryota</taxon>
        <taxon>Fungi</taxon>
        <taxon>Dikarya</taxon>
        <taxon>Ascomycota</taxon>
        <taxon>Pezizomycotina</taxon>
        <taxon>Sordariomycetes</taxon>
        <taxon>Hypocreomycetidae</taxon>
        <taxon>Hypocreales</taxon>
        <taxon>Nectriaceae</taxon>
        <taxon>Neonectria</taxon>
    </lineage>
</organism>
<dbReference type="PROSITE" id="PS50088">
    <property type="entry name" value="ANK_REPEAT"/>
    <property type="match status" value="1"/>
</dbReference>
<gene>
    <name evidence="4" type="ORF">QQZ08_008471</name>
</gene>
<dbReference type="PANTHER" id="PTHR24174">
    <property type="entry name" value="ANKYRIN REPEAT AND STERILE ALPHA MOTIF DOMAIN-CONTAINING PROTEIN 1"/>
    <property type="match status" value="1"/>
</dbReference>
<dbReference type="SMART" id="SM00248">
    <property type="entry name" value="ANK"/>
    <property type="match status" value="3"/>
</dbReference>
<evidence type="ECO:0000256" key="1">
    <source>
        <dbReference type="ARBA" id="ARBA00022737"/>
    </source>
</evidence>
<evidence type="ECO:0000313" key="4">
    <source>
        <dbReference type="EMBL" id="KAK7424841.1"/>
    </source>
</evidence>
<proteinExistence type="predicted"/>
<keyword evidence="2 3" id="KW-0040">ANK repeat</keyword>
<comment type="caution">
    <text evidence="4">The sequence shown here is derived from an EMBL/GenBank/DDBJ whole genome shotgun (WGS) entry which is preliminary data.</text>
</comment>
<protein>
    <submittedName>
        <fullName evidence="4">Uncharacterized protein</fullName>
    </submittedName>
</protein>
<evidence type="ECO:0000256" key="2">
    <source>
        <dbReference type="ARBA" id="ARBA00023043"/>
    </source>
</evidence>
<dbReference type="Gene3D" id="1.25.40.20">
    <property type="entry name" value="Ankyrin repeat-containing domain"/>
    <property type="match status" value="1"/>
</dbReference>
<dbReference type="InterPro" id="IPR033635">
    <property type="entry name" value="ANKS1/Caskin"/>
</dbReference>
<sequence length="305" mass="33851">MSLIADGQFALAIVYYHKSLAQSSRQPNMAFVTALKSHDLPSLMATTVSKFGLKGHYIMPDFWAWTSMIYPSVMPTSTDEVMETLLIKTWIGFNSALNLLGDRILNHASPRNWKQVFQWRCRCPREVKTDVDGRTNLHLAVLLGLREEVSLLSKNSDLDFWRGDKTGRTPLHLAAILGDESICDILLGAKKASDAILVQDAEGRRPLWYAAEAKKQAIFKKLLHATLACMSLSDICSESDKDGGNLVAYCTAHGLAPSELLQLAEYSEFPEQENIRPDLYAGNDQAWQSQMSIISGNALSSWAGV</sequence>
<keyword evidence="5" id="KW-1185">Reference proteome</keyword>
<accession>A0ABR1HUX3</accession>